<reference evidence="1" key="1">
    <citation type="submission" date="2019-05" db="EMBL/GenBank/DDBJ databases">
        <title>Revised genome assembly of Burkholderiaceae (previously Ralstonia) sp. PBA.</title>
        <authorList>
            <person name="Gan H.M."/>
        </authorList>
    </citation>
    <scope>NUCLEOTIDE SEQUENCE</scope>
    <source>
        <strain evidence="1">PBA</strain>
    </source>
</reference>
<protein>
    <submittedName>
        <fullName evidence="1">Sigma-54-dependent Fis family transcriptional regulator</fullName>
    </submittedName>
</protein>
<accession>A0ACD3STG0</accession>
<evidence type="ECO:0000313" key="1">
    <source>
        <dbReference type="EMBL" id="TMS59451.1"/>
    </source>
</evidence>
<organism evidence="1 2">
    <name type="scientific">Imbroritus primus</name>
    <dbReference type="NCBI Taxonomy" id="3058603"/>
    <lineage>
        <taxon>Bacteria</taxon>
        <taxon>Pseudomonadati</taxon>
        <taxon>Pseudomonadota</taxon>
        <taxon>Betaproteobacteria</taxon>
        <taxon>Burkholderiales</taxon>
        <taxon>Burkholderiaceae</taxon>
        <taxon>Imbroritus</taxon>
    </lineage>
</organism>
<proteinExistence type="predicted"/>
<comment type="caution">
    <text evidence="1">The sequence shown here is derived from an EMBL/GenBank/DDBJ whole genome shotgun (WGS) entry which is preliminary data.</text>
</comment>
<keyword evidence="2" id="KW-1185">Reference proteome</keyword>
<name>A0ACD3STG0_9BURK</name>
<evidence type="ECO:0000313" key="2">
    <source>
        <dbReference type="Proteomes" id="UP000004277"/>
    </source>
</evidence>
<dbReference type="Proteomes" id="UP000004277">
    <property type="component" value="Unassembled WGS sequence"/>
</dbReference>
<dbReference type="EMBL" id="AKCV02000007">
    <property type="protein sequence ID" value="TMS59451.1"/>
    <property type="molecule type" value="Genomic_DNA"/>
</dbReference>
<gene>
    <name evidence="1" type="ORF">MW7_002275</name>
</gene>
<sequence>MANRPAVMERILVVDDDVSIGECVEMLLTSAGYECNLYHTGQAGLDCLFQKDFDLVITDLKLPDLSGLDIIAAVKQKDREIPVILMTSFSSVETAIQALRRGANDYIIKPFDNDDFMFSVRRALSERRTHRENAVLKRSLKKVFTKNQIIGESDAVQRLRTVIQRVAHTDANVLIQGESGTGKELVAQAIHFGGDRADRPFVPVNCGAIPADLVESELFGHAKGAYTGAVSASEGLIREASGGTLFLDEISELPLHVQVKLLRVIQERQVRPLGSTQSYVTDTRFLAASNRDLKAEAAAGNFRADLYYRLNVITIQVPPLRERGRDIELLAEHFLRAHSRRTSSRYTMRRDFIEALMAHDWPGNIRELENLIERVVILADSEMLTRDDLAELTLNERRSGPRLERAQKPLSIEEYIKECILLYQDTHSEVELAALLGIGRKALWERRRRWGMTKDGSTQEPV</sequence>